<dbReference type="GeneID" id="44998499"/>
<dbReference type="CDD" id="cd06558">
    <property type="entry name" value="crotonase-like"/>
    <property type="match status" value="1"/>
</dbReference>
<dbReference type="InterPro" id="IPR029045">
    <property type="entry name" value="ClpP/crotonase-like_dom_sf"/>
</dbReference>
<proteinExistence type="inferred from homology"/>
<dbReference type="RefSeq" id="WP_010965312.1">
    <property type="nucleotide sequence ID" value="NC_003030.1"/>
</dbReference>
<dbReference type="SUPFAM" id="SSF52096">
    <property type="entry name" value="ClpP/crotonase"/>
    <property type="match status" value="1"/>
</dbReference>
<name>Q97HJ9_CLOAB</name>
<dbReference type="PIR" id="H97147">
    <property type="entry name" value="H97147"/>
</dbReference>
<dbReference type="PATRIC" id="fig|272562.8.peg.2219"/>
<keyword evidence="3" id="KW-1185">Reference proteome</keyword>
<evidence type="ECO:0000256" key="1">
    <source>
        <dbReference type="ARBA" id="ARBA00005254"/>
    </source>
</evidence>
<dbReference type="Gene3D" id="3.90.226.10">
    <property type="entry name" value="2-enoyl-CoA Hydratase, Chain A, domain 1"/>
    <property type="match status" value="1"/>
</dbReference>
<protein>
    <submittedName>
        <fullName evidence="2">Enoyl-CoA hydratase</fullName>
    </submittedName>
</protein>
<dbReference type="eggNOG" id="COG1024">
    <property type="taxonomic scope" value="Bacteria"/>
</dbReference>
<gene>
    <name evidence="2" type="primary">fadB</name>
    <name evidence="2" type="ordered locus">CA_C2012</name>
</gene>
<dbReference type="PANTHER" id="PTHR43802:SF1">
    <property type="entry name" value="IP11341P-RELATED"/>
    <property type="match status" value="1"/>
</dbReference>
<dbReference type="HOGENOM" id="CLU_009834_7_6_9"/>
<dbReference type="GO" id="GO:0003824">
    <property type="term" value="F:catalytic activity"/>
    <property type="evidence" value="ECO:0007669"/>
    <property type="project" value="UniProtKB-ARBA"/>
</dbReference>
<organism evidence="2 3">
    <name type="scientific">Clostridium acetobutylicum (strain ATCC 824 / DSM 792 / JCM 1419 / IAM 19013 / LMG 5710 / NBRC 13948 / NRRL B-527 / VKM B-1787 / 2291 / W)</name>
    <dbReference type="NCBI Taxonomy" id="272562"/>
    <lineage>
        <taxon>Bacteria</taxon>
        <taxon>Bacillati</taxon>
        <taxon>Bacillota</taxon>
        <taxon>Clostridia</taxon>
        <taxon>Eubacteriales</taxon>
        <taxon>Clostridiaceae</taxon>
        <taxon>Clostridium</taxon>
    </lineage>
</organism>
<dbReference type="PANTHER" id="PTHR43802">
    <property type="entry name" value="ENOYL-COA HYDRATASE"/>
    <property type="match status" value="1"/>
</dbReference>
<dbReference type="KEGG" id="cac:CA_C2012"/>
<dbReference type="DNASU" id="1118195"/>
<dbReference type="STRING" id="272562.CA_C2012"/>
<dbReference type="InterPro" id="IPR001753">
    <property type="entry name" value="Enoyl-CoA_hydra/iso"/>
</dbReference>
<dbReference type="Proteomes" id="UP000000814">
    <property type="component" value="Chromosome"/>
</dbReference>
<comment type="similarity">
    <text evidence="1">Belongs to the enoyl-CoA hydratase/isomerase family.</text>
</comment>
<dbReference type="AlphaFoldDB" id="Q97HJ9"/>
<evidence type="ECO:0000313" key="2">
    <source>
        <dbReference type="EMBL" id="AAK79971.1"/>
    </source>
</evidence>
<reference evidence="2 3" key="1">
    <citation type="journal article" date="2001" name="J. Bacteriol.">
        <title>Genome sequence and comparative analysis of the solvent-producing bacterium Clostridium acetobutylicum.</title>
        <authorList>
            <person name="Nolling J."/>
            <person name="Breton G."/>
            <person name="Omelchenko M.V."/>
            <person name="Makarova K.S."/>
            <person name="Zeng Q."/>
            <person name="Gibson R."/>
            <person name="Lee H.M."/>
            <person name="Dubois J."/>
            <person name="Qiu D."/>
            <person name="Hitti J."/>
            <person name="Wolf Y.I."/>
            <person name="Tatusov R.L."/>
            <person name="Sabathe F."/>
            <person name="Doucette-Stamm L."/>
            <person name="Soucaille P."/>
            <person name="Daly M.J."/>
            <person name="Bennett G.N."/>
            <person name="Koonin E.V."/>
            <person name="Smith D.R."/>
        </authorList>
    </citation>
    <scope>NUCLEOTIDE SEQUENCE [LARGE SCALE GENOMIC DNA]</scope>
    <source>
        <strain evidence="3">ATCC 824 / DSM 792 / JCM 1419 / LMG 5710 / VKM B-1787</strain>
    </source>
</reference>
<sequence length="229" mass="25229">MNCEAKEVYFEQRGDIGYIVINNAPENMITLSLLEEFSNIVENSIINSKIKGIIITGKGRHFSSGTDIGKLKQTILKTAYIKENNSLVECSEFKRYIDALSSLYSINIPVISAINGLCIGSGFEIALHSHIRICSKGSIVGSPESTFGLMPGLGGISRYVQLCGLGKALELVLSGDLLSVNEALEIGIIDKIVKKNEISDYCNRLMEYILKNEMIYSKSKINSYIKLCD</sequence>
<dbReference type="EMBL" id="AE001437">
    <property type="protein sequence ID" value="AAK79971.1"/>
    <property type="molecule type" value="Genomic_DNA"/>
</dbReference>
<accession>Q97HJ9</accession>
<dbReference type="OrthoDB" id="9775794at2"/>
<dbReference type="Pfam" id="PF00378">
    <property type="entry name" value="ECH_1"/>
    <property type="match status" value="1"/>
</dbReference>
<evidence type="ECO:0000313" key="3">
    <source>
        <dbReference type="Proteomes" id="UP000000814"/>
    </source>
</evidence>